<sequence length="632" mass="74121">MNADKRSQIDDDEQRLDVEHISDLKQKQYDSSRPCPPTNPCDHYTLKHATTSNNCEKFNGSHDEQECTNQTKFSLNNNPSLRSLEIVLNITSTKYADMKQIVLQQKKDSFGSHHISLTVPRVKNDELMHRFIAVTTVTEPIDGHYYLSPYLINCVDSKANGKNPIYVPTVENEHDYSTQMLRIKYNKELIPQKYQKLINQERSVPVILYVCVMVKVNEEFYFHPKKMFAGDSSENEIDCVNPTKIKLTKENVSNGIVELKLVIVNSSISDKTKKPFLSLYKFFTHTTVHECHPGYNIDDEKFRVFKLNEPISKNDLHDYYLGCIISYNDNIDRETLCISSKMTKPVKENENRLFQLYQLDRLHLAFTICTREENNISNYRHHPETTMISDTIIYQENFHLEIDNTQISTTDQLMDKCMLNPVQILIQPATIQRPRTYMEQLKSPHYIQGCNENTKPTTEINPSWLHLLMDVSLVFSNKDEQRVYQLRPASSDERNKLVILNNNTGSLLFNITEADIHMKSKSNNEKKYFEKIFEHGAMHKAFKIVFQQKDEWKHEVKKFKSIKSGIGVQFEIPQYRIVPIIEKIQVEIVIYRLNEENIQCTFTYIPHESKKRSLIELAYRFSHLLMFFYMIF</sequence>
<dbReference type="AlphaFoldDB" id="A0A814PN43"/>
<dbReference type="Proteomes" id="UP000681722">
    <property type="component" value="Unassembled WGS sequence"/>
</dbReference>
<dbReference type="EMBL" id="CAJOBC010005693">
    <property type="protein sequence ID" value="CAF3872802.1"/>
    <property type="molecule type" value="Genomic_DNA"/>
</dbReference>
<organism evidence="2 4">
    <name type="scientific">Didymodactylos carnosus</name>
    <dbReference type="NCBI Taxonomy" id="1234261"/>
    <lineage>
        <taxon>Eukaryota</taxon>
        <taxon>Metazoa</taxon>
        <taxon>Spiralia</taxon>
        <taxon>Gnathifera</taxon>
        <taxon>Rotifera</taxon>
        <taxon>Eurotatoria</taxon>
        <taxon>Bdelloidea</taxon>
        <taxon>Philodinida</taxon>
        <taxon>Philodinidae</taxon>
        <taxon>Didymodactylos</taxon>
    </lineage>
</organism>
<feature type="region of interest" description="Disordered" evidence="1">
    <location>
        <begin position="1"/>
        <end position="36"/>
    </location>
</feature>
<dbReference type="InterPro" id="IPR013783">
    <property type="entry name" value="Ig-like_fold"/>
</dbReference>
<evidence type="ECO:0000256" key="1">
    <source>
        <dbReference type="SAM" id="MobiDB-lite"/>
    </source>
</evidence>
<reference evidence="2" key="1">
    <citation type="submission" date="2021-02" db="EMBL/GenBank/DDBJ databases">
        <authorList>
            <person name="Nowell W R."/>
        </authorList>
    </citation>
    <scope>NUCLEOTIDE SEQUENCE</scope>
</reference>
<dbReference type="Proteomes" id="UP000663829">
    <property type="component" value="Unassembled WGS sequence"/>
</dbReference>
<gene>
    <name evidence="2" type="ORF">GPM918_LOCUS19098</name>
    <name evidence="3" type="ORF">SRO942_LOCUS19098</name>
</gene>
<keyword evidence="4" id="KW-1185">Reference proteome</keyword>
<feature type="compositionally biased region" description="Basic and acidic residues" evidence="1">
    <location>
        <begin position="1"/>
        <end position="30"/>
    </location>
</feature>
<protein>
    <submittedName>
        <fullName evidence="2">Uncharacterized protein</fullName>
    </submittedName>
</protein>
<accession>A0A814PN43</accession>
<dbReference type="EMBL" id="CAJNOQ010005692">
    <property type="protein sequence ID" value="CAF1108200.1"/>
    <property type="molecule type" value="Genomic_DNA"/>
</dbReference>
<evidence type="ECO:0000313" key="2">
    <source>
        <dbReference type="EMBL" id="CAF1108200.1"/>
    </source>
</evidence>
<dbReference type="Gene3D" id="2.60.40.10">
    <property type="entry name" value="Immunoglobulins"/>
    <property type="match status" value="1"/>
</dbReference>
<evidence type="ECO:0000313" key="3">
    <source>
        <dbReference type="EMBL" id="CAF3872802.1"/>
    </source>
</evidence>
<evidence type="ECO:0000313" key="4">
    <source>
        <dbReference type="Proteomes" id="UP000663829"/>
    </source>
</evidence>
<proteinExistence type="predicted"/>
<comment type="caution">
    <text evidence="2">The sequence shown here is derived from an EMBL/GenBank/DDBJ whole genome shotgun (WGS) entry which is preliminary data.</text>
</comment>
<name>A0A814PN43_9BILA</name>